<evidence type="ECO:0000313" key="9">
    <source>
        <dbReference type="Proteomes" id="UP000004221"/>
    </source>
</evidence>
<dbReference type="GO" id="GO:0005886">
    <property type="term" value="C:plasma membrane"/>
    <property type="evidence" value="ECO:0007669"/>
    <property type="project" value="UniProtKB-SubCell"/>
</dbReference>
<keyword evidence="6 7" id="KW-0472">Membrane</keyword>
<name>I4EFP5_9BACT</name>
<feature type="transmembrane region" description="Helical" evidence="7">
    <location>
        <begin position="208"/>
        <end position="229"/>
    </location>
</feature>
<feature type="transmembrane region" description="Helical" evidence="7">
    <location>
        <begin position="249"/>
        <end position="274"/>
    </location>
</feature>
<feature type="transmembrane region" description="Helical" evidence="7">
    <location>
        <begin position="400"/>
        <end position="421"/>
    </location>
</feature>
<dbReference type="AlphaFoldDB" id="I4EFP5"/>
<feature type="transmembrane region" description="Helical" evidence="7">
    <location>
        <begin position="71"/>
        <end position="90"/>
    </location>
</feature>
<keyword evidence="3" id="KW-1003">Cell membrane</keyword>
<evidence type="ECO:0000256" key="2">
    <source>
        <dbReference type="ARBA" id="ARBA00008929"/>
    </source>
</evidence>
<keyword evidence="4 7" id="KW-0812">Transmembrane</keyword>
<feature type="transmembrane region" description="Helical" evidence="7">
    <location>
        <begin position="360"/>
        <end position="380"/>
    </location>
</feature>
<sequence length="456" mass="53560">MQERPRLGQEQVTRELLGPLFKSPMMFWVAVIVLGAMLAAFVFAISWMFYWGIGVTGINRPNMWAFMITNFVFWIGISHAGVMISAILRLTQAEWRRPVTRAAEVMTIFSLMTAMLFPFIHTGRPWRTAYWVFPYDFWRNVWPDVRSPLIWDPSAVFTYLTGSILFLYVTMIPDMALARDRTTGWRNRVYTVLALGWRGSERQWKIQTISGFLLAAIMLSIFVSVHSIVSWDFAMSLDPVFHSTVWAPYFVIGAIHSGVSAVVTLMALMLWLFKFDHYIRPEHFDAIGRLLVVVATGWLWFFLLDVFFDLFRQDTADMSIMNLRFFEWPYNLLLAFIFIFGYFIPVPIWLFRRFRRNIKVMFWSSLLVQIGMWSERYWLIVPGLQRKYQWTFDWISYRPSPVEITLIAGSFALVTFLLLMFSKIFPPVSVWEEKEGQQFAEEIQVGKRTVPGIIRE</sequence>
<keyword evidence="8" id="KW-0560">Oxidoreductase</keyword>
<feature type="transmembrane region" description="Helical" evidence="7">
    <location>
        <begin position="102"/>
        <end position="121"/>
    </location>
</feature>
<feature type="transmembrane region" description="Helical" evidence="7">
    <location>
        <begin position="156"/>
        <end position="178"/>
    </location>
</feature>
<reference evidence="8 9" key="1">
    <citation type="journal article" date="2012" name="ISME J.">
        <title>Nitrification expanded: discovery, physiology and genomics of a nitrite-oxidizing bacterium from the phylum Chloroflexi.</title>
        <authorList>
            <person name="Sorokin D.Y."/>
            <person name="Lucker S."/>
            <person name="Vejmelkova D."/>
            <person name="Kostrikina N.A."/>
            <person name="Kleerebezem R."/>
            <person name="Rijpstra W.I."/>
            <person name="Damste J.S."/>
            <person name="Le Paslier D."/>
            <person name="Muyzer G."/>
            <person name="Wagner M."/>
            <person name="van Loosdrecht M.C."/>
            <person name="Daims H."/>
        </authorList>
    </citation>
    <scope>NUCLEOTIDE SEQUENCE [LARGE SCALE GENOMIC DNA]</scope>
    <source>
        <strain evidence="9">none</strain>
    </source>
</reference>
<dbReference type="Proteomes" id="UP000004221">
    <property type="component" value="Unassembled WGS sequence"/>
</dbReference>
<evidence type="ECO:0000256" key="6">
    <source>
        <dbReference type="ARBA" id="ARBA00023136"/>
    </source>
</evidence>
<comment type="caution">
    <text evidence="8">The sequence shown here is derived from an EMBL/GenBank/DDBJ whole genome shotgun (WGS) entry which is preliminary data.</text>
</comment>
<evidence type="ECO:0000313" key="8">
    <source>
        <dbReference type="EMBL" id="CCF83507.1"/>
    </source>
</evidence>
<dbReference type="InterPro" id="IPR005614">
    <property type="entry name" value="NrfD-like"/>
</dbReference>
<comment type="subcellular location">
    <subcellularLocation>
        <location evidence="1">Cell membrane</location>
        <topology evidence="1">Multi-pass membrane protein</topology>
    </subcellularLocation>
</comment>
<dbReference type="Pfam" id="PF03916">
    <property type="entry name" value="NrfD"/>
    <property type="match status" value="1"/>
</dbReference>
<keyword evidence="5 7" id="KW-1133">Transmembrane helix</keyword>
<feature type="transmembrane region" description="Helical" evidence="7">
    <location>
        <begin position="286"/>
        <end position="308"/>
    </location>
</feature>
<comment type="similarity">
    <text evidence="2">Belongs to the NrfD family.</text>
</comment>
<evidence type="ECO:0000256" key="3">
    <source>
        <dbReference type="ARBA" id="ARBA00022475"/>
    </source>
</evidence>
<feature type="transmembrane region" description="Helical" evidence="7">
    <location>
        <begin position="328"/>
        <end position="351"/>
    </location>
</feature>
<dbReference type="PANTHER" id="PTHR43044">
    <property type="match status" value="1"/>
</dbReference>
<dbReference type="EMBL" id="CAGS01000152">
    <property type="protein sequence ID" value="CCF83507.1"/>
    <property type="molecule type" value="Genomic_DNA"/>
</dbReference>
<proteinExistence type="inferred from homology"/>
<evidence type="ECO:0000256" key="5">
    <source>
        <dbReference type="ARBA" id="ARBA00022989"/>
    </source>
</evidence>
<dbReference type="OrthoDB" id="9768846at2"/>
<dbReference type="GO" id="GO:0016491">
    <property type="term" value="F:oxidoreductase activity"/>
    <property type="evidence" value="ECO:0007669"/>
    <property type="project" value="UniProtKB-KW"/>
</dbReference>
<dbReference type="RefSeq" id="WP_008476779.1">
    <property type="nucleotide sequence ID" value="NZ_CAGS01000152.1"/>
</dbReference>
<protein>
    <submittedName>
        <fullName evidence="8">Putative Molybdopterin oxidoreductase, membrane subunit</fullName>
        <ecNumber evidence="8">1.2.7.-</ecNumber>
    </submittedName>
</protein>
<keyword evidence="9" id="KW-1185">Reference proteome</keyword>
<dbReference type="EC" id="1.2.7.-" evidence="8"/>
<evidence type="ECO:0000256" key="1">
    <source>
        <dbReference type="ARBA" id="ARBA00004651"/>
    </source>
</evidence>
<gene>
    <name evidence="8" type="ORF">NITHO_2350002</name>
</gene>
<dbReference type="PANTHER" id="PTHR43044:SF2">
    <property type="entry name" value="POLYSULPHIDE REDUCTASE NRFD"/>
    <property type="match status" value="1"/>
</dbReference>
<feature type="transmembrane region" description="Helical" evidence="7">
    <location>
        <begin position="27"/>
        <end position="51"/>
    </location>
</feature>
<accession>I4EFP5</accession>
<evidence type="ECO:0000256" key="7">
    <source>
        <dbReference type="SAM" id="Phobius"/>
    </source>
</evidence>
<evidence type="ECO:0000256" key="4">
    <source>
        <dbReference type="ARBA" id="ARBA00022692"/>
    </source>
</evidence>
<organism evidence="8 9">
    <name type="scientific">Nitrolancea hollandica Lb</name>
    <dbReference type="NCBI Taxonomy" id="1129897"/>
    <lineage>
        <taxon>Bacteria</taxon>
        <taxon>Pseudomonadati</taxon>
        <taxon>Thermomicrobiota</taxon>
        <taxon>Thermomicrobia</taxon>
        <taxon>Sphaerobacterales</taxon>
        <taxon>Sphaerobacterineae</taxon>
        <taxon>Sphaerobacteraceae</taxon>
        <taxon>Nitrolancea</taxon>
    </lineage>
</organism>